<gene>
    <name evidence="11" type="ORF">HERILL_LOCUS10159</name>
</gene>
<dbReference type="GO" id="GO:0030148">
    <property type="term" value="P:sphingolipid biosynthetic process"/>
    <property type="evidence" value="ECO:0007669"/>
    <property type="project" value="TreeGrafter"/>
</dbReference>
<evidence type="ECO:0000256" key="3">
    <source>
        <dbReference type="ARBA" id="ARBA00022679"/>
    </source>
</evidence>
<dbReference type="GO" id="GO:0019367">
    <property type="term" value="P:fatty acid elongation, saturated fatty acid"/>
    <property type="evidence" value="ECO:0007669"/>
    <property type="project" value="TreeGrafter"/>
</dbReference>
<dbReference type="PROSITE" id="PS01188">
    <property type="entry name" value="ELO"/>
    <property type="match status" value="1"/>
</dbReference>
<dbReference type="OMA" id="NIFMFSM"/>
<evidence type="ECO:0000256" key="8">
    <source>
        <dbReference type="ARBA" id="ARBA00023136"/>
    </source>
</evidence>
<comment type="catalytic activity">
    <reaction evidence="10">
        <text>a very-long-chain acyl-CoA + malonyl-CoA + H(+) = a very-long-chain 3-oxoacyl-CoA + CO2 + CoA</text>
        <dbReference type="Rhea" id="RHEA:32727"/>
        <dbReference type="ChEBI" id="CHEBI:15378"/>
        <dbReference type="ChEBI" id="CHEBI:16526"/>
        <dbReference type="ChEBI" id="CHEBI:57287"/>
        <dbReference type="ChEBI" id="CHEBI:57384"/>
        <dbReference type="ChEBI" id="CHEBI:90725"/>
        <dbReference type="ChEBI" id="CHEBI:90736"/>
        <dbReference type="EC" id="2.3.1.199"/>
    </reaction>
</comment>
<dbReference type="AlphaFoldDB" id="A0A7R8YZ53"/>
<feature type="transmembrane region" description="Helical" evidence="10">
    <location>
        <begin position="149"/>
        <end position="167"/>
    </location>
</feature>
<keyword evidence="4 10" id="KW-0812">Transmembrane</keyword>
<evidence type="ECO:0000256" key="9">
    <source>
        <dbReference type="ARBA" id="ARBA00023160"/>
    </source>
</evidence>
<organism evidence="11 12">
    <name type="scientific">Hermetia illucens</name>
    <name type="common">Black soldier fly</name>
    <dbReference type="NCBI Taxonomy" id="343691"/>
    <lineage>
        <taxon>Eukaryota</taxon>
        <taxon>Metazoa</taxon>
        <taxon>Ecdysozoa</taxon>
        <taxon>Arthropoda</taxon>
        <taxon>Hexapoda</taxon>
        <taxon>Insecta</taxon>
        <taxon>Pterygota</taxon>
        <taxon>Neoptera</taxon>
        <taxon>Endopterygota</taxon>
        <taxon>Diptera</taxon>
        <taxon>Brachycera</taxon>
        <taxon>Stratiomyomorpha</taxon>
        <taxon>Stratiomyidae</taxon>
        <taxon>Hermetiinae</taxon>
        <taxon>Hermetia</taxon>
    </lineage>
</organism>
<evidence type="ECO:0000256" key="7">
    <source>
        <dbReference type="ARBA" id="ARBA00023098"/>
    </source>
</evidence>
<dbReference type="Proteomes" id="UP000594454">
    <property type="component" value="Chromosome 4"/>
</dbReference>
<dbReference type="InterPro" id="IPR002076">
    <property type="entry name" value="ELO_fam"/>
</dbReference>
<proteinExistence type="inferred from homology"/>
<keyword evidence="8 10" id="KW-0472">Membrane</keyword>
<accession>A0A7R8YZ53</accession>
<evidence type="ECO:0000256" key="1">
    <source>
        <dbReference type="ARBA" id="ARBA00004141"/>
    </source>
</evidence>
<evidence type="ECO:0000313" key="11">
    <source>
        <dbReference type="EMBL" id="CAD7087451.1"/>
    </source>
</evidence>
<sequence length="267" mass="32047">MALVLGTIYNYYHYLFYEFEDPRMSPYFLVHSPIPVLSIIVLYLFFVLKWGPEYMQDRKPYDLKNVIKFYNLFQVCYNLYFATYGLWNSYLQSNFSFVCQPYDPTDNRESMQRLLYAGFMYYLSKYVDLLDTVFFVLRKKNNQISFLHVYHHAGMVMGVYVYLKYLAGSHPTLLGILNGYVHVFMYSYYFITSLGENYSKKFAWCKKYVTQIQLLQFALLVVHFILPLLQENCPHPKFISMVGITQNAFMFALFFDFYYKSYIKKNK</sequence>
<dbReference type="PANTHER" id="PTHR11157:SF116">
    <property type="entry name" value="ELONGATION OF VERY LONG CHAIN FATTY ACIDS PROTEIN-RELATED"/>
    <property type="match status" value="1"/>
</dbReference>
<keyword evidence="6 10" id="KW-1133">Transmembrane helix</keyword>
<dbReference type="EMBL" id="LR899012">
    <property type="protein sequence ID" value="CAD7087451.1"/>
    <property type="molecule type" value="Genomic_DNA"/>
</dbReference>
<dbReference type="GO" id="GO:0009922">
    <property type="term" value="F:fatty acid elongase activity"/>
    <property type="evidence" value="ECO:0007669"/>
    <property type="project" value="UniProtKB-EC"/>
</dbReference>
<evidence type="ECO:0000256" key="5">
    <source>
        <dbReference type="ARBA" id="ARBA00022832"/>
    </source>
</evidence>
<dbReference type="InterPro" id="IPR030457">
    <property type="entry name" value="ELO_CS"/>
</dbReference>
<dbReference type="EC" id="2.3.1.199" evidence="10"/>
<dbReference type="GO" id="GO:0042761">
    <property type="term" value="P:very long-chain fatty acid biosynthetic process"/>
    <property type="evidence" value="ECO:0007669"/>
    <property type="project" value="TreeGrafter"/>
</dbReference>
<keyword evidence="5 10" id="KW-0276">Fatty acid metabolism</keyword>
<reference evidence="11 12" key="1">
    <citation type="submission" date="2020-11" db="EMBL/GenBank/DDBJ databases">
        <authorList>
            <person name="Wallbank WR R."/>
            <person name="Pardo Diaz C."/>
            <person name="Kozak K."/>
            <person name="Martin S."/>
            <person name="Jiggins C."/>
            <person name="Moest M."/>
            <person name="Warren A I."/>
            <person name="Generalovic N T."/>
            <person name="Byers J.R.P. K."/>
            <person name="Montejo-Kovacevich G."/>
            <person name="Yen C E."/>
        </authorList>
    </citation>
    <scope>NUCLEOTIDE SEQUENCE [LARGE SCALE GENOMIC DNA]</scope>
</reference>
<dbReference type="GO" id="GO:0034625">
    <property type="term" value="P:fatty acid elongation, monounsaturated fatty acid"/>
    <property type="evidence" value="ECO:0007669"/>
    <property type="project" value="TreeGrafter"/>
</dbReference>
<evidence type="ECO:0000256" key="10">
    <source>
        <dbReference type="RuleBase" id="RU361115"/>
    </source>
</evidence>
<evidence type="ECO:0000256" key="4">
    <source>
        <dbReference type="ARBA" id="ARBA00022692"/>
    </source>
</evidence>
<evidence type="ECO:0000256" key="6">
    <source>
        <dbReference type="ARBA" id="ARBA00022989"/>
    </source>
</evidence>
<keyword evidence="12" id="KW-1185">Reference proteome</keyword>
<comment type="subcellular location">
    <subcellularLocation>
        <location evidence="1">Membrane</location>
        <topology evidence="1">Multi-pass membrane protein</topology>
    </subcellularLocation>
</comment>
<feature type="transmembrane region" description="Helical" evidence="10">
    <location>
        <begin position="212"/>
        <end position="229"/>
    </location>
</feature>
<feature type="transmembrane region" description="Helical" evidence="10">
    <location>
        <begin position="173"/>
        <end position="191"/>
    </location>
</feature>
<keyword evidence="3 10" id="KW-0808">Transferase</keyword>
<feature type="transmembrane region" description="Helical" evidence="10">
    <location>
        <begin position="114"/>
        <end position="137"/>
    </location>
</feature>
<keyword evidence="9 10" id="KW-0275">Fatty acid biosynthesis</keyword>
<name>A0A7R8YZ53_HERIL</name>
<dbReference type="GO" id="GO:0034626">
    <property type="term" value="P:fatty acid elongation, polyunsaturated fatty acid"/>
    <property type="evidence" value="ECO:0007669"/>
    <property type="project" value="TreeGrafter"/>
</dbReference>
<feature type="transmembrane region" description="Helical" evidence="10">
    <location>
        <begin position="241"/>
        <end position="259"/>
    </location>
</feature>
<dbReference type="FunCoup" id="A0A7R8YZ53">
    <property type="interactions" value="39"/>
</dbReference>
<protein>
    <recommendedName>
        <fullName evidence="10">Elongation of very long chain fatty acids protein</fullName>
        <ecNumber evidence="10">2.3.1.199</ecNumber>
    </recommendedName>
    <alternativeName>
        <fullName evidence="10">Very-long-chain 3-oxoacyl-CoA synthase</fullName>
    </alternativeName>
</protein>
<keyword evidence="2 10" id="KW-0444">Lipid biosynthesis</keyword>
<dbReference type="OrthoDB" id="434092at2759"/>
<evidence type="ECO:0000313" key="12">
    <source>
        <dbReference type="Proteomes" id="UP000594454"/>
    </source>
</evidence>
<dbReference type="PANTHER" id="PTHR11157">
    <property type="entry name" value="FATTY ACID ACYL TRANSFERASE-RELATED"/>
    <property type="match status" value="1"/>
</dbReference>
<comment type="similarity">
    <text evidence="10">Belongs to the ELO family.</text>
</comment>
<dbReference type="InParanoid" id="A0A7R8YZ53"/>
<dbReference type="Pfam" id="PF01151">
    <property type="entry name" value="ELO"/>
    <property type="match status" value="1"/>
</dbReference>
<dbReference type="GO" id="GO:0005789">
    <property type="term" value="C:endoplasmic reticulum membrane"/>
    <property type="evidence" value="ECO:0007669"/>
    <property type="project" value="TreeGrafter"/>
</dbReference>
<feature type="transmembrane region" description="Helical" evidence="10">
    <location>
        <begin position="69"/>
        <end position="87"/>
    </location>
</feature>
<keyword evidence="7 10" id="KW-0443">Lipid metabolism</keyword>
<evidence type="ECO:0000256" key="2">
    <source>
        <dbReference type="ARBA" id="ARBA00022516"/>
    </source>
</evidence>
<feature type="transmembrane region" description="Helical" evidence="10">
    <location>
        <begin position="27"/>
        <end position="48"/>
    </location>
</feature>